<organism evidence="3 4">
    <name type="scientific">Fonsecaea pedrosoi CBS 271.37</name>
    <dbReference type="NCBI Taxonomy" id="1442368"/>
    <lineage>
        <taxon>Eukaryota</taxon>
        <taxon>Fungi</taxon>
        <taxon>Dikarya</taxon>
        <taxon>Ascomycota</taxon>
        <taxon>Pezizomycotina</taxon>
        <taxon>Eurotiomycetes</taxon>
        <taxon>Chaetothyriomycetidae</taxon>
        <taxon>Chaetothyriales</taxon>
        <taxon>Herpotrichiellaceae</taxon>
        <taxon>Fonsecaea</taxon>
    </lineage>
</organism>
<feature type="compositionally biased region" description="Basic and acidic residues" evidence="2">
    <location>
        <begin position="779"/>
        <end position="801"/>
    </location>
</feature>
<evidence type="ECO:0000256" key="1">
    <source>
        <dbReference type="SAM" id="Coils"/>
    </source>
</evidence>
<feature type="coiled-coil region" evidence="1">
    <location>
        <begin position="213"/>
        <end position="261"/>
    </location>
</feature>
<dbReference type="OrthoDB" id="4117168at2759"/>
<dbReference type="RefSeq" id="XP_013279083.1">
    <property type="nucleotide sequence ID" value="XM_013423629.1"/>
</dbReference>
<feature type="coiled-coil region" evidence="1">
    <location>
        <begin position="374"/>
        <end position="443"/>
    </location>
</feature>
<reference evidence="3 4" key="1">
    <citation type="submission" date="2015-01" db="EMBL/GenBank/DDBJ databases">
        <title>The Genome Sequence of Fonsecaea pedrosoi CBS 271.37.</title>
        <authorList>
            <consortium name="The Broad Institute Genomics Platform"/>
            <person name="Cuomo C."/>
            <person name="de Hoog S."/>
            <person name="Gorbushina A."/>
            <person name="Stielow B."/>
            <person name="Teixiera M."/>
            <person name="Abouelleil A."/>
            <person name="Chapman S.B."/>
            <person name="Priest M."/>
            <person name="Young S.K."/>
            <person name="Wortman J."/>
            <person name="Nusbaum C."/>
            <person name="Birren B."/>
        </authorList>
    </citation>
    <scope>NUCLEOTIDE SEQUENCE [LARGE SCALE GENOMIC DNA]</scope>
    <source>
        <strain evidence="3 4">CBS 271.37</strain>
    </source>
</reference>
<feature type="region of interest" description="Disordered" evidence="2">
    <location>
        <begin position="20"/>
        <end position="69"/>
    </location>
</feature>
<name>A0A0D2G8Y4_9EURO</name>
<feature type="compositionally biased region" description="Low complexity" evidence="2">
    <location>
        <begin position="49"/>
        <end position="62"/>
    </location>
</feature>
<evidence type="ECO:0000313" key="4">
    <source>
        <dbReference type="Proteomes" id="UP000053029"/>
    </source>
</evidence>
<dbReference type="Proteomes" id="UP000053029">
    <property type="component" value="Unassembled WGS sequence"/>
</dbReference>
<proteinExistence type="predicted"/>
<feature type="region of interest" description="Disordered" evidence="2">
    <location>
        <begin position="535"/>
        <end position="558"/>
    </location>
</feature>
<dbReference type="VEuPathDB" id="FungiDB:Z517_12049"/>
<dbReference type="HOGENOM" id="CLU_331202_0_0_1"/>
<sequence length="833" mass="93305">MPASPTSLYSPTAAELPGSLLLASQGFPQTNPISPPPSLRLLRRDTDDSTTSSVPTLSTSASSDDETMEALRSLTTPLRKHDRSVGSTMPLYTIGSRAPSSLQSTRPFTAMTIEELLDKLPECDHVTISQRWLPAMRSQLQKMTALLNEACNLKLESSVDQVNLSSVRSSTFATTFGTDLPQALKSFCDQLRLITAEYRKIVESAESLAERDNKVSHEQLNELEGQVEEALERMTAKDKEIEDKDRRISELRNTVHEVTRLLGTFIQNNVPSWAHTIDEPKTLQVLRIIADYTRNEPYESVDYVRIAEETLDKYVGDLRNARNLIRDYRKVLHGQGAMIQDQSKNLDASVDRYNKAVRLVQQKDHELLLLVQQNDDLSRDLQECRATLAESQQMRTESERMERRYEELRGTMVSMQTSYTLELDQRDAEISNLRQKLGSAREEVFARREDVKNVISQANAMLQPPTDTAAMAAKNSSTSKALRFFGMERDKDKYRKGTLPTSYSMIGLPSEDSRFSSKEVASTVDRAALRHRPSLQTHANPRALTTPNTPIDSCQSSNETVMTAPTYRPRSDSLGAVRYGAPTTSSIDTDKSLPDPPAYPRPRPLAARVAEIAPSIESPLAAQITSDYFKNGIMGQTAARRVLSKITEVSDINSSPDGGLQTERVLDENKSDHSVASSDREVYRKSICALDMLNSSSGLPYSDTETEIERIIRGGGPTSPPKPSYFHPYQEYEACDDGRGQQQQQEDEYDEEQVHTGVAHVLHLRPGTRDLRGASARSSEADSREYESDSGREGRRERLRESMVSNESGYRTEDSEPKTVAQLYHQGRRHIRG</sequence>
<accession>A0A0D2G8Y4</accession>
<evidence type="ECO:0000256" key="2">
    <source>
        <dbReference type="SAM" id="MobiDB-lite"/>
    </source>
</evidence>
<gene>
    <name evidence="3" type="ORF">Z517_12049</name>
</gene>
<keyword evidence="4" id="KW-1185">Reference proteome</keyword>
<dbReference type="GeneID" id="25311539"/>
<keyword evidence="1" id="KW-0175">Coiled coil</keyword>
<dbReference type="AlphaFoldDB" id="A0A0D2G8Y4"/>
<dbReference type="EMBL" id="KN846976">
    <property type="protein sequence ID" value="KIW75275.1"/>
    <property type="molecule type" value="Genomic_DNA"/>
</dbReference>
<protein>
    <submittedName>
        <fullName evidence="3">Unplaced genomic scaffold supercont1.8, whole genome shotgun sequence</fullName>
    </submittedName>
</protein>
<feature type="region of interest" description="Disordered" evidence="2">
    <location>
        <begin position="735"/>
        <end position="754"/>
    </location>
</feature>
<feature type="region of interest" description="Disordered" evidence="2">
    <location>
        <begin position="763"/>
        <end position="833"/>
    </location>
</feature>
<evidence type="ECO:0000313" key="3">
    <source>
        <dbReference type="EMBL" id="KIW75275.1"/>
    </source>
</evidence>